<dbReference type="PANTHER" id="PTHR33121:SF81">
    <property type="entry name" value="CYCLIC DI-GMP PHOSPHODIESTERASE PDEB-RELATED"/>
    <property type="match status" value="1"/>
</dbReference>
<evidence type="ECO:0000313" key="12">
    <source>
        <dbReference type="EMBL" id="TGD73485.1"/>
    </source>
</evidence>
<dbReference type="OrthoDB" id="9812358at2"/>
<dbReference type="Gene3D" id="3.20.20.450">
    <property type="entry name" value="EAL domain"/>
    <property type="match status" value="1"/>
</dbReference>
<evidence type="ECO:0000256" key="3">
    <source>
        <dbReference type="ARBA" id="ARBA00022475"/>
    </source>
</evidence>
<dbReference type="RefSeq" id="WP_135443690.1">
    <property type="nucleotide sequence ID" value="NZ_SRLE01000007.1"/>
</dbReference>
<evidence type="ECO:0000256" key="2">
    <source>
        <dbReference type="ARBA" id="ARBA00012282"/>
    </source>
</evidence>
<evidence type="ECO:0000256" key="8">
    <source>
        <dbReference type="ARBA" id="ARBA00023136"/>
    </source>
</evidence>
<evidence type="ECO:0000256" key="7">
    <source>
        <dbReference type="ARBA" id="ARBA00022989"/>
    </source>
</evidence>
<dbReference type="SMART" id="SM00052">
    <property type="entry name" value="EAL"/>
    <property type="match status" value="1"/>
</dbReference>
<dbReference type="Pfam" id="PF12792">
    <property type="entry name" value="CSS-motif"/>
    <property type="match status" value="1"/>
</dbReference>
<accession>A0A4Z0M2G7</accession>
<evidence type="ECO:0000256" key="1">
    <source>
        <dbReference type="ARBA" id="ARBA00004651"/>
    </source>
</evidence>
<evidence type="ECO:0000256" key="6">
    <source>
        <dbReference type="ARBA" id="ARBA00022801"/>
    </source>
</evidence>
<evidence type="ECO:0000256" key="9">
    <source>
        <dbReference type="ARBA" id="ARBA00034290"/>
    </source>
</evidence>
<feature type="domain" description="EAL" evidence="11">
    <location>
        <begin position="271"/>
        <end position="525"/>
    </location>
</feature>
<feature type="transmembrane region" description="Helical" evidence="10">
    <location>
        <begin position="245"/>
        <end position="267"/>
    </location>
</feature>
<dbReference type="PROSITE" id="PS50883">
    <property type="entry name" value="EAL"/>
    <property type="match status" value="1"/>
</dbReference>
<keyword evidence="6" id="KW-0378">Hydrolase</keyword>
<name>A0A4Z0M2G7_9GAMM</name>
<comment type="caution">
    <text evidence="12">The sequence shown here is derived from an EMBL/GenBank/DDBJ whole genome shotgun (WGS) entry which is preliminary data.</text>
</comment>
<sequence length="526" mass="57568">MVKLSSIVVTLLIAAIGIAAPIVFVLGLARQQGLEAEQTRALEFAGEALAKTEATFDSFLGVVTQLAPMIVGEPCEVENLNLMEYAALRTRDVKALGYVSGNQLVCSSMNIDDRVFDLGEPLVSGLPDTQMSVRNDVYIPRLGELEFLVLQKGNIAGVVQAQATLENVTRGAQVNLAVFSADSSAPLLKNGDVSADWLQAPPDAGDTRAFLSDGYIVGVARAARSGLTAVAAIPRAALDRRTRELTGYLLPVGAVAGAVLIWAILFLSRHQMALPQAIRAALRAKQFFLVYQPIVDLETGRWTGAEALIRWRRPNGEVISPEVFMPAAEESGLIHDVTERLFQLAARDARDLFRDFPDFHISLNVSARDIHDAGIVERLVALKQQMHAGDGNLFVEITERGLTRPEQAISIIHALRESGIPVAVDDFGTGYSSLSYLESFDLDYLKIDKFFVDCIDSEDEAVTGKVLTHIIELARSLDLRMIAEGVETTHQRDQLRRYGVQFAQGWLYAKPLRMAELRERLGEEAG</sequence>
<reference evidence="12 13" key="1">
    <citation type="submission" date="2019-04" db="EMBL/GenBank/DDBJ databases">
        <title>Taxonomy of novel Haliea sp. from mangrove soil of West Coast of India.</title>
        <authorList>
            <person name="Verma A."/>
            <person name="Kumar P."/>
            <person name="Krishnamurthi S."/>
        </authorList>
    </citation>
    <scope>NUCLEOTIDE SEQUENCE [LARGE SCALE GENOMIC DNA]</scope>
    <source>
        <strain evidence="12 13">SAOS-164</strain>
    </source>
</reference>
<keyword evidence="3" id="KW-1003">Cell membrane</keyword>
<dbReference type="InterPro" id="IPR024744">
    <property type="entry name" value="CSS-motif_dom"/>
</dbReference>
<dbReference type="InterPro" id="IPR035919">
    <property type="entry name" value="EAL_sf"/>
</dbReference>
<proteinExistence type="predicted"/>
<dbReference type="InterPro" id="IPR050706">
    <property type="entry name" value="Cyclic-di-GMP_PDE-like"/>
</dbReference>
<dbReference type="CDD" id="cd01948">
    <property type="entry name" value="EAL"/>
    <property type="match status" value="1"/>
</dbReference>
<evidence type="ECO:0000259" key="11">
    <source>
        <dbReference type="PROSITE" id="PS50883"/>
    </source>
</evidence>
<evidence type="ECO:0000256" key="4">
    <source>
        <dbReference type="ARBA" id="ARBA00022636"/>
    </source>
</evidence>
<evidence type="ECO:0000256" key="10">
    <source>
        <dbReference type="SAM" id="Phobius"/>
    </source>
</evidence>
<comment type="subcellular location">
    <subcellularLocation>
        <location evidence="1">Cell membrane</location>
        <topology evidence="1">Multi-pass membrane protein</topology>
    </subcellularLocation>
</comment>
<dbReference type="AlphaFoldDB" id="A0A4Z0M2G7"/>
<dbReference type="InterPro" id="IPR001633">
    <property type="entry name" value="EAL_dom"/>
</dbReference>
<feature type="transmembrane region" description="Helical" evidence="10">
    <location>
        <begin position="6"/>
        <end position="29"/>
    </location>
</feature>
<protein>
    <recommendedName>
        <fullName evidence="2">cyclic-guanylate-specific phosphodiesterase</fullName>
        <ecNumber evidence="2">3.1.4.52</ecNumber>
    </recommendedName>
</protein>
<keyword evidence="13" id="KW-1185">Reference proteome</keyword>
<evidence type="ECO:0000313" key="13">
    <source>
        <dbReference type="Proteomes" id="UP000298050"/>
    </source>
</evidence>
<keyword evidence="5 10" id="KW-0812">Transmembrane</keyword>
<dbReference type="GO" id="GO:0071111">
    <property type="term" value="F:cyclic-guanylate-specific phosphodiesterase activity"/>
    <property type="evidence" value="ECO:0007669"/>
    <property type="project" value="UniProtKB-EC"/>
</dbReference>
<keyword evidence="7 10" id="KW-1133">Transmembrane helix</keyword>
<dbReference type="EC" id="3.1.4.52" evidence="2"/>
<gene>
    <name evidence="12" type="ORF">E4634_10670</name>
</gene>
<comment type="catalytic activity">
    <reaction evidence="9">
        <text>3',3'-c-di-GMP + H2O = 5'-phosphoguanylyl(3'-&gt;5')guanosine + H(+)</text>
        <dbReference type="Rhea" id="RHEA:24902"/>
        <dbReference type="ChEBI" id="CHEBI:15377"/>
        <dbReference type="ChEBI" id="CHEBI:15378"/>
        <dbReference type="ChEBI" id="CHEBI:58754"/>
        <dbReference type="ChEBI" id="CHEBI:58805"/>
        <dbReference type="EC" id="3.1.4.52"/>
    </reaction>
</comment>
<dbReference type="PANTHER" id="PTHR33121">
    <property type="entry name" value="CYCLIC DI-GMP PHOSPHODIESTERASE PDEF"/>
    <property type="match status" value="1"/>
</dbReference>
<dbReference type="SUPFAM" id="SSF141868">
    <property type="entry name" value="EAL domain-like"/>
    <property type="match status" value="1"/>
</dbReference>
<dbReference type="GO" id="GO:0005886">
    <property type="term" value="C:plasma membrane"/>
    <property type="evidence" value="ECO:0007669"/>
    <property type="project" value="UniProtKB-SubCell"/>
</dbReference>
<dbReference type="Pfam" id="PF00563">
    <property type="entry name" value="EAL"/>
    <property type="match status" value="1"/>
</dbReference>
<dbReference type="EMBL" id="SRLE01000007">
    <property type="protein sequence ID" value="TGD73485.1"/>
    <property type="molecule type" value="Genomic_DNA"/>
</dbReference>
<organism evidence="12 13">
    <name type="scientific">Mangrovimicrobium sediminis</name>
    <dbReference type="NCBI Taxonomy" id="2562682"/>
    <lineage>
        <taxon>Bacteria</taxon>
        <taxon>Pseudomonadati</taxon>
        <taxon>Pseudomonadota</taxon>
        <taxon>Gammaproteobacteria</taxon>
        <taxon>Cellvibrionales</taxon>
        <taxon>Halieaceae</taxon>
        <taxon>Mangrovimicrobium</taxon>
    </lineage>
</organism>
<evidence type="ECO:0000256" key="5">
    <source>
        <dbReference type="ARBA" id="ARBA00022692"/>
    </source>
</evidence>
<keyword evidence="8 10" id="KW-0472">Membrane</keyword>
<dbReference type="Proteomes" id="UP000298050">
    <property type="component" value="Unassembled WGS sequence"/>
</dbReference>
<keyword evidence="4" id="KW-0973">c-di-GMP</keyword>